<keyword evidence="2" id="KW-1185">Reference proteome</keyword>
<evidence type="ECO:0000313" key="1">
    <source>
        <dbReference type="EMBL" id="MPC56170.1"/>
    </source>
</evidence>
<gene>
    <name evidence="1" type="ORF">E2C01_050123</name>
</gene>
<dbReference type="EMBL" id="VSRR010013745">
    <property type="protein sequence ID" value="MPC56170.1"/>
    <property type="molecule type" value="Genomic_DNA"/>
</dbReference>
<reference evidence="1 2" key="1">
    <citation type="submission" date="2019-05" db="EMBL/GenBank/DDBJ databases">
        <title>Another draft genome of Portunus trituberculatus and its Hox gene families provides insights of decapod evolution.</title>
        <authorList>
            <person name="Jeong J.-H."/>
            <person name="Song I."/>
            <person name="Kim S."/>
            <person name="Choi T."/>
            <person name="Kim D."/>
            <person name="Ryu S."/>
            <person name="Kim W."/>
        </authorList>
    </citation>
    <scope>NUCLEOTIDE SEQUENCE [LARGE SCALE GENOMIC DNA]</scope>
    <source>
        <tissue evidence="1">Muscle</tissue>
    </source>
</reference>
<accession>A0A5B7G7E8</accession>
<evidence type="ECO:0000313" key="2">
    <source>
        <dbReference type="Proteomes" id="UP000324222"/>
    </source>
</evidence>
<organism evidence="1 2">
    <name type="scientific">Portunus trituberculatus</name>
    <name type="common">Swimming crab</name>
    <name type="synonym">Neptunus trituberculatus</name>
    <dbReference type="NCBI Taxonomy" id="210409"/>
    <lineage>
        <taxon>Eukaryota</taxon>
        <taxon>Metazoa</taxon>
        <taxon>Ecdysozoa</taxon>
        <taxon>Arthropoda</taxon>
        <taxon>Crustacea</taxon>
        <taxon>Multicrustacea</taxon>
        <taxon>Malacostraca</taxon>
        <taxon>Eumalacostraca</taxon>
        <taxon>Eucarida</taxon>
        <taxon>Decapoda</taxon>
        <taxon>Pleocyemata</taxon>
        <taxon>Brachyura</taxon>
        <taxon>Eubrachyura</taxon>
        <taxon>Portunoidea</taxon>
        <taxon>Portunidae</taxon>
        <taxon>Portuninae</taxon>
        <taxon>Portunus</taxon>
    </lineage>
</organism>
<sequence length="75" mass="8571">MFTCQLHRPQSVDAAQKCFRIRFILVTQGAQEVEVTMKPERTEVGLYLAWPSEETCHGALATAYDCWEITLLKPI</sequence>
<dbReference type="AlphaFoldDB" id="A0A5B7G7E8"/>
<name>A0A5B7G7E8_PORTR</name>
<comment type="caution">
    <text evidence="1">The sequence shown here is derived from an EMBL/GenBank/DDBJ whole genome shotgun (WGS) entry which is preliminary data.</text>
</comment>
<protein>
    <submittedName>
        <fullName evidence="1">Uncharacterized protein</fullName>
    </submittedName>
</protein>
<dbReference type="Proteomes" id="UP000324222">
    <property type="component" value="Unassembled WGS sequence"/>
</dbReference>
<proteinExistence type="predicted"/>